<evidence type="ECO:0000313" key="1">
    <source>
        <dbReference type="EMBL" id="GAH09431.1"/>
    </source>
</evidence>
<dbReference type="EMBL" id="BART01029667">
    <property type="protein sequence ID" value="GAH09431.1"/>
    <property type="molecule type" value="Genomic_DNA"/>
</dbReference>
<comment type="caution">
    <text evidence="1">The sequence shown here is derived from an EMBL/GenBank/DDBJ whole genome shotgun (WGS) entry which is preliminary data.</text>
</comment>
<dbReference type="AlphaFoldDB" id="X1CM00"/>
<sequence length="83" mass="9314">MKEIRKKFKNRTNKPIPAGCLVYTEELKGFKKFLNRLGLYHPSAFVAIAGKMTGIDTSKWKAGQDIYLDPNNPGGLTNIEPCE</sequence>
<protein>
    <submittedName>
        <fullName evidence="1">Uncharacterized protein</fullName>
    </submittedName>
</protein>
<proteinExistence type="predicted"/>
<organism evidence="1">
    <name type="scientific">marine sediment metagenome</name>
    <dbReference type="NCBI Taxonomy" id="412755"/>
    <lineage>
        <taxon>unclassified sequences</taxon>
        <taxon>metagenomes</taxon>
        <taxon>ecological metagenomes</taxon>
    </lineage>
</organism>
<accession>X1CM00</accession>
<gene>
    <name evidence="1" type="ORF">S01H4_52000</name>
</gene>
<name>X1CM00_9ZZZZ</name>
<reference evidence="1" key="1">
    <citation type="journal article" date="2014" name="Front. Microbiol.">
        <title>High frequency of phylogenetically diverse reductive dehalogenase-homologous genes in deep subseafloor sedimentary metagenomes.</title>
        <authorList>
            <person name="Kawai M."/>
            <person name="Futagami T."/>
            <person name="Toyoda A."/>
            <person name="Takaki Y."/>
            <person name="Nishi S."/>
            <person name="Hori S."/>
            <person name="Arai W."/>
            <person name="Tsubouchi T."/>
            <person name="Morono Y."/>
            <person name="Uchiyama I."/>
            <person name="Ito T."/>
            <person name="Fujiyama A."/>
            <person name="Inagaki F."/>
            <person name="Takami H."/>
        </authorList>
    </citation>
    <scope>NUCLEOTIDE SEQUENCE</scope>
    <source>
        <strain evidence="1">Expedition CK06-06</strain>
    </source>
</reference>